<dbReference type="RefSeq" id="WP_138394519.1">
    <property type="nucleotide sequence ID" value="NZ_JABDWX010000002.1"/>
</dbReference>
<gene>
    <name evidence="1" type="ORF">HJA87_24690</name>
</gene>
<organism evidence="1 2">
    <name type="scientific">Rhizobium bangladeshense</name>
    <dbReference type="NCBI Taxonomy" id="1138189"/>
    <lineage>
        <taxon>Bacteria</taxon>
        <taxon>Pseudomonadati</taxon>
        <taxon>Pseudomonadota</taxon>
        <taxon>Alphaproteobacteria</taxon>
        <taxon>Hyphomicrobiales</taxon>
        <taxon>Rhizobiaceae</taxon>
        <taxon>Rhizobium/Agrobacterium group</taxon>
        <taxon>Rhizobium</taxon>
    </lineage>
</organism>
<name>A0ABS7LNK0_9HYPH</name>
<accession>A0ABS7LNK0</accession>
<comment type="caution">
    <text evidence="1">The sequence shown here is derived from an EMBL/GenBank/DDBJ whole genome shotgun (WGS) entry which is preliminary data.</text>
</comment>
<proteinExistence type="predicted"/>
<protein>
    <submittedName>
        <fullName evidence="1">Uncharacterized protein</fullName>
    </submittedName>
</protein>
<dbReference type="Proteomes" id="UP000720124">
    <property type="component" value="Unassembled WGS sequence"/>
</dbReference>
<reference evidence="1 2" key="1">
    <citation type="submission" date="2020-06" db="EMBL/GenBank/DDBJ databases">
        <title>Global-level population genomics: horizontal gene transfer, symbiosis and evolution in Rhizobia.</title>
        <authorList>
            <person name="Gai Y."/>
        </authorList>
    </citation>
    <scope>NUCLEOTIDE SEQUENCE [LARGE SCALE GENOMIC DNA]</scope>
    <source>
        <strain evidence="1 2">PLR6_1b</strain>
    </source>
</reference>
<dbReference type="EMBL" id="JABTXI010000011">
    <property type="protein sequence ID" value="MBY3593052.1"/>
    <property type="molecule type" value="Genomic_DNA"/>
</dbReference>
<keyword evidence="2" id="KW-1185">Reference proteome</keyword>
<sequence length="84" mass="9270">MPNNPDWWKWVRLAFQRFALSQAGNPETGDELIIDTAHPRKLLQLNFADRKSPSSGCAATTITTASIELPAENEPVHPASLTMP</sequence>
<evidence type="ECO:0000313" key="2">
    <source>
        <dbReference type="Proteomes" id="UP000720124"/>
    </source>
</evidence>
<evidence type="ECO:0000313" key="1">
    <source>
        <dbReference type="EMBL" id="MBY3593052.1"/>
    </source>
</evidence>